<dbReference type="AlphaFoldDB" id="A0AA41Z793"/>
<dbReference type="SMART" id="SM00421">
    <property type="entry name" value="HTH_LUXR"/>
    <property type="match status" value="1"/>
</dbReference>
<organism evidence="2 3">
    <name type="scientific">Sphingomonas lycopersici</name>
    <dbReference type="NCBI Taxonomy" id="2951807"/>
    <lineage>
        <taxon>Bacteria</taxon>
        <taxon>Pseudomonadati</taxon>
        <taxon>Pseudomonadota</taxon>
        <taxon>Alphaproteobacteria</taxon>
        <taxon>Sphingomonadales</taxon>
        <taxon>Sphingomonadaceae</taxon>
        <taxon>Sphingomonas</taxon>
    </lineage>
</organism>
<dbReference type="InterPro" id="IPR000792">
    <property type="entry name" value="Tscrpt_reg_LuxR_C"/>
</dbReference>
<dbReference type="SUPFAM" id="SSF46894">
    <property type="entry name" value="C-terminal effector domain of the bipartite response regulators"/>
    <property type="match status" value="1"/>
</dbReference>
<dbReference type="Gene3D" id="1.10.10.10">
    <property type="entry name" value="Winged helix-like DNA-binding domain superfamily/Winged helix DNA-binding domain"/>
    <property type="match status" value="1"/>
</dbReference>
<evidence type="ECO:0000313" key="3">
    <source>
        <dbReference type="Proteomes" id="UP001165565"/>
    </source>
</evidence>
<evidence type="ECO:0000259" key="1">
    <source>
        <dbReference type="PROSITE" id="PS50043"/>
    </source>
</evidence>
<comment type="caution">
    <text evidence="2">The sequence shown here is derived from an EMBL/GenBank/DDBJ whole genome shotgun (WGS) entry which is preliminary data.</text>
</comment>
<dbReference type="InterPro" id="IPR036388">
    <property type="entry name" value="WH-like_DNA-bd_sf"/>
</dbReference>
<reference evidence="2" key="1">
    <citation type="submission" date="2022-06" db="EMBL/GenBank/DDBJ databases">
        <title>Sphingomonas sp. nov. isolated from rhizosphere soil of tomato.</title>
        <authorList>
            <person name="Dong H."/>
            <person name="Gao R."/>
        </authorList>
    </citation>
    <scope>NUCLEOTIDE SEQUENCE</scope>
    <source>
        <strain evidence="2">MMSM24</strain>
    </source>
</reference>
<dbReference type="Proteomes" id="UP001165565">
    <property type="component" value="Unassembled WGS sequence"/>
</dbReference>
<keyword evidence="3" id="KW-1185">Reference proteome</keyword>
<dbReference type="InterPro" id="IPR016032">
    <property type="entry name" value="Sig_transdc_resp-reg_C-effctor"/>
</dbReference>
<dbReference type="RefSeq" id="WP_179511112.1">
    <property type="nucleotide sequence ID" value="NZ_JANFAV010000004.1"/>
</dbReference>
<dbReference type="GO" id="GO:0003677">
    <property type="term" value="F:DNA binding"/>
    <property type="evidence" value="ECO:0007669"/>
    <property type="project" value="InterPro"/>
</dbReference>
<gene>
    <name evidence="2" type="ORF">NEE01_08485</name>
</gene>
<proteinExistence type="predicted"/>
<accession>A0AA41Z793</accession>
<protein>
    <submittedName>
        <fullName evidence="2">Helix-turn-helix transcriptional regulator</fullName>
    </submittedName>
</protein>
<evidence type="ECO:0000313" key="2">
    <source>
        <dbReference type="EMBL" id="MCW6534820.1"/>
    </source>
</evidence>
<dbReference type="GO" id="GO:0006355">
    <property type="term" value="P:regulation of DNA-templated transcription"/>
    <property type="evidence" value="ECO:0007669"/>
    <property type="project" value="InterPro"/>
</dbReference>
<dbReference type="PROSITE" id="PS50043">
    <property type="entry name" value="HTH_LUXR_2"/>
    <property type="match status" value="1"/>
</dbReference>
<sequence>MAKRDQDGFSALLEALYGGLLQQAPWEPFLRALAAWLDATYATLILTAPGMTTPGTILTPGAPTVTADEYAESFFASDPFKGLPEGKVTAFAEFLGGEAARDSDFYRDFLAAAGGDQILGVDLRFESGFEARLRATRDRSLPDFGPAEREAFQAIVPHLRHAIGLFERLQVSGAEHGVYRGTVEQMGVAAIILNRDGRVVRTNVVADRLLEAGDGLTLADCRLRLKDGAQRKELEALLKSLDANPAPQRFRIARASGRDLAAIAKPIAAPAFMRGGAALALFVSDPGQEAQLEPEAIRDLFQLTRMEANLAVALASGRSLVDAADALGIAHNTARSHLRSIFAKTGARRQSQLVHLLHGGVQ</sequence>
<dbReference type="EMBL" id="JANFAV010000004">
    <property type="protein sequence ID" value="MCW6534820.1"/>
    <property type="molecule type" value="Genomic_DNA"/>
</dbReference>
<name>A0AA41Z793_9SPHN</name>
<feature type="domain" description="HTH luxR-type" evidence="1">
    <location>
        <begin position="296"/>
        <end position="361"/>
    </location>
</feature>